<dbReference type="AlphaFoldDB" id="A0A2J6T0S6"/>
<evidence type="ECO:0000313" key="3">
    <source>
        <dbReference type="Proteomes" id="UP000235371"/>
    </source>
</evidence>
<evidence type="ECO:0000313" key="2">
    <source>
        <dbReference type="EMBL" id="PMD56628.1"/>
    </source>
</evidence>
<dbReference type="OrthoDB" id="10431438at2759"/>
<gene>
    <name evidence="2" type="ORF">K444DRAFT_633018</name>
</gene>
<dbReference type="Proteomes" id="UP000235371">
    <property type="component" value="Unassembled WGS sequence"/>
</dbReference>
<name>A0A2J6T0S6_9HELO</name>
<organism evidence="2 3">
    <name type="scientific">Hyaloscypha bicolor E</name>
    <dbReference type="NCBI Taxonomy" id="1095630"/>
    <lineage>
        <taxon>Eukaryota</taxon>
        <taxon>Fungi</taxon>
        <taxon>Dikarya</taxon>
        <taxon>Ascomycota</taxon>
        <taxon>Pezizomycotina</taxon>
        <taxon>Leotiomycetes</taxon>
        <taxon>Helotiales</taxon>
        <taxon>Hyaloscyphaceae</taxon>
        <taxon>Hyaloscypha</taxon>
        <taxon>Hyaloscypha bicolor</taxon>
    </lineage>
</organism>
<evidence type="ECO:0000256" key="1">
    <source>
        <dbReference type="SAM" id="MobiDB-lite"/>
    </source>
</evidence>
<feature type="compositionally biased region" description="Acidic residues" evidence="1">
    <location>
        <begin position="97"/>
        <end position="111"/>
    </location>
</feature>
<feature type="region of interest" description="Disordered" evidence="1">
    <location>
        <begin position="24"/>
        <end position="182"/>
    </location>
</feature>
<reference evidence="2 3" key="1">
    <citation type="submission" date="2016-04" db="EMBL/GenBank/DDBJ databases">
        <title>A degradative enzymes factory behind the ericoid mycorrhizal symbiosis.</title>
        <authorList>
            <consortium name="DOE Joint Genome Institute"/>
            <person name="Martino E."/>
            <person name="Morin E."/>
            <person name="Grelet G."/>
            <person name="Kuo A."/>
            <person name="Kohler A."/>
            <person name="Daghino S."/>
            <person name="Barry K."/>
            <person name="Choi C."/>
            <person name="Cichocki N."/>
            <person name="Clum A."/>
            <person name="Copeland A."/>
            <person name="Hainaut M."/>
            <person name="Haridas S."/>
            <person name="Labutti K."/>
            <person name="Lindquist E."/>
            <person name="Lipzen A."/>
            <person name="Khouja H.-R."/>
            <person name="Murat C."/>
            <person name="Ohm R."/>
            <person name="Olson A."/>
            <person name="Spatafora J."/>
            <person name="Veneault-Fourrey C."/>
            <person name="Henrissat B."/>
            <person name="Grigoriev I."/>
            <person name="Martin F."/>
            <person name="Perotto S."/>
        </authorList>
    </citation>
    <scope>NUCLEOTIDE SEQUENCE [LARGE SCALE GENOMIC DNA]</scope>
    <source>
        <strain evidence="2 3">E</strain>
    </source>
</reference>
<dbReference type="RefSeq" id="XP_024733532.1">
    <property type="nucleotide sequence ID" value="XM_024883553.1"/>
</dbReference>
<feature type="compositionally biased region" description="Polar residues" evidence="1">
    <location>
        <begin position="24"/>
        <end position="38"/>
    </location>
</feature>
<keyword evidence="3" id="KW-1185">Reference proteome</keyword>
<feature type="compositionally biased region" description="Polar residues" evidence="1">
    <location>
        <begin position="164"/>
        <end position="179"/>
    </location>
</feature>
<dbReference type="GeneID" id="36591630"/>
<feature type="compositionally biased region" description="Basic and acidic residues" evidence="1">
    <location>
        <begin position="117"/>
        <end position="131"/>
    </location>
</feature>
<sequence length="249" mass="27983">MSHILRKIRSFRKIKKRYTKLQNQAMVNSNKNTQTTPGDTMALSGDTSEGVGEDSNRETLEEEITVATTSDTNDKQNNEIGGGDKQANTTNKAEADGSAEEEAEADMDWESTYDGSDSIKEREDNDDKALGEVELSELLQLEKEQPDEFLPSLEVPTRPKSPKPASNNAQENVPTSTGTMPFDSKRFEWEGEEDEEYSIADFIRTDAFISDAEWWLQELLPYKQYRAKSPSCLRTCCTVIVREGDGTMK</sequence>
<accession>A0A2J6T0S6</accession>
<protein>
    <submittedName>
        <fullName evidence="2">Uncharacterized protein</fullName>
    </submittedName>
</protein>
<proteinExistence type="predicted"/>
<dbReference type="InParanoid" id="A0A2J6T0S6"/>
<dbReference type="EMBL" id="KZ613848">
    <property type="protein sequence ID" value="PMD56628.1"/>
    <property type="molecule type" value="Genomic_DNA"/>
</dbReference>